<dbReference type="EMBL" id="JACXXP010000001">
    <property type="protein sequence ID" value="MBD3903039.1"/>
    <property type="molecule type" value="Genomic_DNA"/>
</dbReference>
<proteinExistence type="predicted"/>
<name>A0A9Q3YSB6_9FLAO</name>
<evidence type="ECO:0000313" key="3">
    <source>
        <dbReference type="Proteomes" id="UP000603715"/>
    </source>
</evidence>
<dbReference type="Proteomes" id="UP000603715">
    <property type="component" value="Unassembled WGS sequence"/>
</dbReference>
<comment type="caution">
    <text evidence="2">The sequence shown here is derived from an EMBL/GenBank/DDBJ whole genome shotgun (WGS) entry which is preliminary data.</text>
</comment>
<sequence length="160" mass="17853">MSKDQISVDIPNEVVTQISTKFQEIKDLLIPYMGAMTLEERKSLPKMSDKSVAFVNKVVEYTLTNPKFIPTMMDAVECKKDYTANQILLPLHAVSQQIGEMMKGTIMLTGHEAYVQALYYYGSVKLAARAGDAEAKTIAEDLSKRFPRGKASLENKINGK</sequence>
<dbReference type="EMBL" id="JAJJML010000001">
    <property type="protein sequence ID" value="MCC9035871.1"/>
    <property type="molecule type" value="Genomic_DNA"/>
</dbReference>
<reference evidence="3" key="2">
    <citation type="submission" date="2023-07" db="EMBL/GenBank/DDBJ databases">
        <title>Description of novel Chryseobacterium sp. strain C-2.</title>
        <authorList>
            <person name="Saticioglu I.B."/>
        </authorList>
    </citation>
    <scope>NUCLEOTIDE SEQUENCE [LARGE SCALE GENOMIC DNA]</scope>
    <source>
        <strain evidence="3">C-2</strain>
    </source>
</reference>
<dbReference type="AlphaFoldDB" id="A0A9Q3YSB6"/>
<keyword evidence="3" id="KW-1185">Reference proteome</keyword>
<reference evidence="2" key="1">
    <citation type="submission" date="2021-11" db="EMBL/GenBank/DDBJ databases">
        <title>Description of novel Chryseobacterium species.</title>
        <authorList>
            <person name="Saticioglu I.B."/>
            <person name="Ay H."/>
            <person name="Altun S."/>
            <person name="Duman M."/>
        </authorList>
    </citation>
    <scope>NUCLEOTIDE SEQUENCE</scope>
    <source>
        <strain evidence="2">C-39</strain>
    </source>
</reference>
<evidence type="ECO:0000313" key="2">
    <source>
        <dbReference type="EMBL" id="MCC9035871.1"/>
    </source>
</evidence>
<accession>A0A9Q3YSB6</accession>
<reference evidence="1" key="3">
    <citation type="submission" date="2024-05" db="EMBL/GenBank/DDBJ databases">
        <title>Description of novel Chryseobacterium sp. strain C-2.</title>
        <authorList>
            <person name="Saticioglu I.B."/>
        </authorList>
    </citation>
    <scope>NUCLEOTIDE SEQUENCE</scope>
    <source>
        <strain evidence="1">C-2</strain>
    </source>
</reference>
<gene>
    <name evidence="1" type="ORF">IEW27_00325</name>
    <name evidence="2" type="ORF">LNP80_16755</name>
</gene>
<organism evidence="2 4">
    <name type="scientific">Chryseobacterium muglaense</name>
    <dbReference type="NCBI Taxonomy" id="2893752"/>
    <lineage>
        <taxon>Bacteria</taxon>
        <taxon>Pseudomonadati</taxon>
        <taxon>Bacteroidota</taxon>
        <taxon>Flavobacteriia</taxon>
        <taxon>Flavobacteriales</taxon>
        <taxon>Weeksellaceae</taxon>
        <taxon>Chryseobacterium group</taxon>
        <taxon>Chryseobacterium</taxon>
    </lineage>
</organism>
<evidence type="ECO:0000313" key="1">
    <source>
        <dbReference type="EMBL" id="MBD3903039.1"/>
    </source>
</evidence>
<dbReference type="RefSeq" id="WP_191177698.1">
    <property type="nucleotide sequence ID" value="NZ_JACXXP010000001.1"/>
</dbReference>
<evidence type="ECO:0000313" key="4">
    <source>
        <dbReference type="Proteomes" id="UP001107960"/>
    </source>
</evidence>
<dbReference type="Proteomes" id="UP001107960">
    <property type="component" value="Unassembled WGS sequence"/>
</dbReference>
<protein>
    <submittedName>
        <fullName evidence="2">Uncharacterized protein</fullName>
    </submittedName>
</protein>